<reference evidence="3 4" key="1">
    <citation type="submission" date="2020-02" db="EMBL/GenBank/DDBJ databases">
        <authorList>
            <person name="Kim M.K."/>
        </authorList>
    </citation>
    <scope>NUCLEOTIDE SEQUENCE [LARGE SCALE GENOMIC DNA]</scope>
    <source>
        <strain evidence="3 4">BT327</strain>
    </source>
</reference>
<organism evidence="3 4">
    <name type="scientific">Pontibacter burrus</name>
    <dbReference type="NCBI Taxonomy" id="2704466"/>
    <lineage>
        <taxon>Bacteria</taxon>
        <taxon>Pseudomonadati</taxon>
        <taxon>Bacteroidota</taxon>
        <taxon>Cytophagia</taxon>
        <taxon>Cytophagales</taxon>
        <taxon>Hymenobacteraceae</taxon>
        <taxon>Pontibacter</taxon>
    </lineage>
</organism>
<gene>
    <name evidence="3" type="ORF">GXP69_02800</name>
</gene>
<feature type="domain" description="Secretion system C-terminal sorting" evidence="2">
    <location>
        <begin position="176"/>
        <end position="245"/>
    </location>
</feature>
<comment type="caution">
    <text evidence="3">The sequence shown here is derived from an EMBL/GenBank/DDBJ whole genome shotgun (WGS) entry which is preliminary data.</text>
</comment>
<evidence type="ECO:0000313" key="4">
    <source>
        <dbReference type="Proteomes" id="UP000474777"/>
    </source>
</evidence>
<evidence type="ECO:0000259" key="2">
    <source>
        <dbReference type="Pfam" id="PF18962"/>
    </source>
</evidence>
<dbReference type="NCBIfam" id="TIGR04183">
    <property type="entry name" value="Por_Secre_tail"/>
    <property type="match status" value="1"/>
</dbReference>
<dbReference type="InterPro" id="IPR026444">
    <property type="entry name" value="Secre_tail"/>
</dbReference>
<feature type="chain" id="PRO_5025582750" evidence="1">
    <location>
        <begin position="26"/>
        <end position="246"/>
    </location>
</feature>
<accession>A0A6B3LHZ0</accession>
<evidence type="ECO:0000313" key="3">
    <source>
        <dbReference type="EMBL" id="NEM96612.1"/>
    </source>
</evidence>
<name>A0A6B3LHZ0_9BACT</name>
<protein>
    <submittedName>
        <fullName evidence="3">T9SS type A sorting domain-containing protein</fullName>
    </submittedName>
</protein>
<evidence type="ECO:0000256" key="1">
    <source>
        <dbReference type="SAM" id="SignalP"/>
    </source>
</evidence>
<keyword evidence="4" id="KW-1185">Reference proteome</keyword>
<sequence length="246" mass="27371">MKKLLRAQIALFAFILLPLAGFSQAVNEPGINSTLDNPDVNVVVNQEIFYDLFVDARDRAGEVMAIRIKLENPEQRQYITMHYTIDPDRNSPTTPDFKPLTFNEEGIGYIGAAEGAPLKDYSIIIRATFTQAGRYSYRLQLERNDLNIMADNLELVKVSSTTGIDDMIENTRIMAYPTVSEGTVNLDLGQVRNADVQIVDMLGRTVYSASKVSGLTTIDTHKMGKGLYIIKVVKGNDAAAMRFIVK</sequence>
<feature type="signal peptide" evidence="1">
    <location>
        <begin position="1"/>
        <end position="25"/>
    </location>
</feature>
<dbReference type="EMBL" id="JAAGWD010000001">
    <property type="protein sequence ID" value="NEM96612.1"/>
    <property type="molecule type" value="Genomic_DNA"/>
</dbReference>
<keyword evidence="1" id="KW-0732">Signal</keyword>
<proteinExistence type="predicted"/>
<dbReference type="RefSeq" id="WP_163912101.1">
    <property type="nucleotide sequence ID" value="NZ_JAAGWD010000001.1"/>
</dbReference>
<dbReference type="Pfam" id="PF18962">
    <property type="entry name" value="Por_Secre_tail"/>
    <property type="match status" value="1"/>
</dbReference>
<dbReference type="Proteomes" id="UP000474777">
    <property type="component" value="Unassembled WGS sequence"/>
</dbReference>
<dbReference type="AlphaFoldDB" id="A0A6B3LHZ0"/>